<organism evidence="3">
    <name type="scientific">viral metagenome</name>
    <dbReference type="NCBI Taxonomy" id="1070528"/>
    <lineage>
        <taxon>unclassified sequences</taxon>
        <taxon>metagenomes</taxon>
        <taxon>organismal metagenomes</taxon>
    </lineage>
</organism>
<keyword evidence="1" id="KW-0175">Coiled coil</keyword>
<dbReference type="EMBL" id="MN740089">
    <property type="protein sequence ID" value="QHT87438.1"/>
    <property type="molecule type" value="Genomic_DNA"/>
</dbReference>
<feature type="transmembrane region" description="Helical" evidence="2">
    <location>
        <begin position="169"/>
        <end position="191"/>
    </location>
</feature>
<keyword evidence="2" id="KW-0812">Transmembrane</keyword>
<evidence type="ECO:0000256" key="1">
    <source>
        <dbReference type="SAM" id="Coils"/>
    </source>
</evidence>
<evidence type="ECO:0000313" key="3">
    <source>
        <dbReference type="EMBL" id="QHT87438.1"/>
    </source>
</evidence>
<feature type="transmembrane region" description="Helical" evidence="2">
    <location>
        <begin position="143"/>
        <end position="163"/>
    </location>
</feature>
<evidence type="ECO:0000256" key="2">
    <source>
        <dbReference type="SAM" id="Phobius"/>
    </source>
</evidence>
<dbReference type="AlphaFoldDB" id="A0A6C0I356"/>
<accession>A0A6C0I356</accession>
<name>A0A6C0I356_9ZZZZ</name>
<proteinExistence type="predicted"/>
<keyword evidence="2" id="KW-0472">Membrane</keyword>
<feature type="coiled-coil region" evidence="1">
    <location>
        <begin position="207"/>
        <end position="244"/>
    </location>
</feature>
<sequence>MNSNDDDSSSISSSTLDNISIPIQEETHLELYTNSHFNTQIYRDLDELRNNNAITTLSEEDTNLRLQHHYIRSDSPGSSTLGDMDPPILKKKMSYRDIEKSLEIYFDSDTQNKFSSEIDILTTYVKGQKHLYIHAKHYTQGRLHCLMIPALVFTALITIIAPFVECRVWSGGLISGLNALIALLISMINYLKLESSVEMYLQMANHYDQLETSLEMANSRLLFLEDTEEKKKLVLRKIREVEIKVTDMKESNSLLLPEHVKRLFPVICHINIFLFIKKMEVFKRSQILKYRDLKNEIRKLRPLKTFDTMIELEPDSTKKERLLFLYDAKTKVKNDIADYRSAYGYMDELFTREIKAAEEYRWYWFCNRRKEIDLVGYGKNPVLDFIFQQTK</sequence>
<protein>
    <submittedName>
        <fullName evidence="3">Uncharacterized protein</fullName>
    </submittedName>
</protein>
<reference evidence="3" key="1">
    <citation type="journal article" date="2020" name="Nature">
        <title>Giant virus diversity and host interactions through global metagenomics.</title>
        <authorList>
            <person name="Schulz F."/>
            <person name="Roux S."/>
            <person name="Paez-Espino D."/>
            <person name="Jungbluth S."/>
            <person name="Walsh D.A."/>
            <person name="Denef V.J."/>
            <person name="McMahon K.D."/>
            <person name="Konstantinidis K.T."/>
            <person name="Eloe-Fadrosh E.A."/>
            <person name="Kyrpides N.C."/>
            <person name="Woyke T."/>
        </authorList>
    </citation>
    <scope>NUCLEOTIDE SEQUENCE</scope>
    <source>
        <strain evidence="3">GVMAG-M-3300023184-190</strain>
    </source>
</reference>
<keyword evidence="2" id="KW-1133">Transmembrane helix</keyword>